<evidence type="ECO:0000259" key="11">
    <source>
        <dbReference type="Pfam" id="PF07730"/>
    </source>
</evidence>
<dbReference type="InterPro" id="IPR011712">
    <property type="entry name" value="Sig_transdc_His_kin_sub3_dim/P"/>
</dbReference>
<reference evidence="12 13" key="1">
    <citation type="submission" date="2020-07" db="EMBL/GenBank/DDBJ databases">
        <title>Sequencing the genomes of 1000 actinobacteria strains.</title>
        <authorList>
            <person name="Klenk H.-P."/>
        </authorList>
    </citation>
    <scope>NUCLEOTIDE SEQUENCE [LARGE SCALE GENOMIC DNA]</scope>
    <source>
        <strain evidence="12 13">DSM 29531</strain>
    </source>
</reference>
<dbReference type="GO" id="GO:0000155">
    <property type="term" value="F:phosphorelay sensor kinase activity"/>
    <property type="evidence" value="ECO:0007669"/>
    <property type="project" value="InterPro"/>
</dbReference>
<proteinExistence type="predicted"/>
<evidence type="ECO:0000256" key="9">
    <source>
        <dbReference type="SAM" id="MobiDB-lite"/>
    </source>
</evidence>
<evidence type="ECO:0000313" key="13">
    <source>
        <dbReference type="Proteomes" id="UP000571817"/>
    </source>
</evidence>
<feature type="transmembrane region" description="Helical" evidence="10">
    <location>
        <begin position="50"/>
        <end position="71"/>
    </location>
</feature>
<keyword evidence="7" id="KW-0067">ATP-binding</keyword>
<keyword evidence="13" id="KW-1185">Reference proteome</keyword>
<sequence length="409" mass="42534">MIDPPVALRATALAGWRRIAGRRDAALAGALCALGELELFGGEKYNGRPVWPGPVGVNAVLIVALTAPFVWRRRRPLGAVLATFAVMTASTLILGGAEAATTFIVLIAAAFSGAAYSRHLVIVIVAAVIASVAHGINDPSSEGLADLTWTYGLVAVAALIGRAVWVRQHRIGSLENDAASAEDRHLREIAAATAAERATIARELHDIVSHAVSVIVIQAQVGSRALPSELEVVGESLSAIEGTARGAMSELRQLLTLLATDDEAASVAPIASLRQVAQLLDQCRAAGMTIDADIDETVGPLPPVADLAAYRLIQEALTNTMRHAPGAKAHIRVRRHGEMIELLAQDSGGDPVSPSGPPAGSGRGLIGMRERLALAGGHLVEAAHGATGFRVRALIPAGDHPQPPAERVS</sequence>
<feature type="transmembrane region" description="Helical" evidence="10">
    <location>
        <begin position="148"/>
        <end position="165"/>
    </location>
</feature>
<evidence type="ECO:0000256" key="8">
    <source>
        <dbReference type="ARBA" id="ARBA00023012"/>
    </source>
</evidence>
<evidence type="ECO:0000256" key="10">
    <source>
        <dbReference type="SAM" id="Phobius"/>
    </source>
</evidence>
<keyword evidence="8" id="KW-0902">Two-component regulatory system</keyword>
<evidence type="ECO:0000256" key="4">
    <source>
        <dbReference type="ARBA" id="ARBA00022679"/>
    </source>
</evidence>
<dbReference type="SUPFAM" id="SSF55874">
    <property type="entry name" value="ATPase domain of HSP90 chaperone/DNA topoisomerase II/histidine kinase"/>
    <property type="match status" value="1"/>
</dbReference>
<keyword evidence="3" id="KW-0597">Phosphoprotein</keyword>
<dbReference type="PANTHER" id="PTHR24421:SF10">
    <property type="entry name" value="NITRATE_NITRITE SENSOR PROTEIN NARQ"/>
    <property type="match status" value="1"/>
</dbReference>
<dbReference type="Pfam" id="PF07730">
    <property type="entry name" value="HisKA_3"/>
    <property type="match status" value="1"/>
</dbReference>
<feature type="domain" description="Signal transduction histidine kinase subgroup 3 dimerisation and phosphoacceptor" evidence="11">
    <location>
        <begin position="196"/>
        <end position="261"/>
    </location>
</feature>
<feature type="region of interest" description="Disordered" evidence="9">
    <location>
        <begin position="345"/>
        <end position="364"/>
    </location>
</feature>
<dbReference type="InterPro" id="IPR036890">
    <property type="entry name" value="HATPase_C_sf"/>
</dbReference>
<keyword evidence="10" id="KW-1133">Transmembrane helix</keyword>
<evidence type="ECO:0000256" key="3">
    <source>
        <dbReference type="ARBA" id="ARBA00022553"/>
    </source>
</evidence>
<evidence type="ECO:0000256" key="1">
    <source>
        <dbReference type="ARBA" id="ARBA00000085"/>
    </source>
</evidence>
<dbReference type="PANTHER" id="PTHR24421">
    <property type="entry name" value="NITRATE/NITRITE SENSOR PROTEIN NARX-RELATED"/>
    <property type="match status" value="1"/>
</dbReference>
<evidence type="ECO:0000256" key="2">
    <source>
        <dbReference type="ARBA" id="ARBA00012438"/>
    </source>
</evidence>
<feature type="transmembrane region" description="Helical" evidence="10">
    <location>
        <begin position="119"/>
        <end position="136"/>
    </location>
</feature>
<dbReference type="Gene3D" id="1.20.5.1930">
    <property type="match status" value="1"/>
</dbReference>
<protein>
    <recommendedName>
        <fullName evidence="2">histidine kinase</fullName>
        <ecNumber evidence="2">2.7.13.3</ecNumber>
    </recommendedName>
</protein>
<organism evidence="12 13">
    <name type="scientific">Allobranchiibius huperziae</name>
    <dbReference type="NCBI Taxonomy" id="1874116"/>
    <lineage>
        <taxon>Bacteria</taxon>
        <taxon>Bacillati</taxon>
        <taxon>Actinomycetota</taxon>
        <taxon>Actinomycetes</taxon>
        <taxon>Micrococcales</taxon>
        <taxon>Dermacoccaceae</taxon>
        <taxon>Allobranchiibius</taxon>
    </lineage>
</organism>
<dbReference type="Gene3D" id="3.30.565.10">
    <property type="entry name" value="Histidine kinase-like ATPase, C-terminal domain"/>
    <property type="match status" value="1"/>
</dbReference>
<evidence type="ECO:0000256" key="5">
    <source>
        <dbReference type="ARBA" id="ARBA00022741"/>
    </source>
</evidence>
<keyword evidence="4" id="KW-0808">Transferase</keyword>
<evidence type="ECO:0000313" key="12">
    <source>
        <dbReference type="EMBL" id="NYJ73634.1"/>
    </source>
</evidence>
<feature type="transmembrane region" description="Helical" evidence="10">
    <location>
        <begin position="77"/>
        <end position="107"/>
    </location>
</feature>
<dbReference type="GO" id="GO:0005524">
    <property type="term" value="F:ATP binding"/>
    <property type="evidence" value="ECO:0007669"/>
    <property type="project" value="UniProtKB-KW"/>
</dbReference>
<name>A0A853DEZ5_9MICO</name>
<evidence type="ECO:0000256" key="6">
    <source>
        <dbReference type="ARBA" id="ARBA00022777"/>
    </source>
</evidence>
<dbReference type="Proteomes" id="UP000571817">
    <property type="component" value="Unassembled WGS sequence"/>
</dbReference>
<accession>A0A853DEZ5</accession>
<keyword evidence="5" id="KW-0547">Nucleotide-binding</keyword>
<keyword evidence="6 12" id="KW-0418">Kinase</keyword>
<gene>
    <name evidence="12" type="ORF">HNR15_000597</name>
</gene>
<dbReference type="RefSeq" id="WP_179479033.1">
    <property type="nucleotide sequence ID" value="NZ_JACCFW010000001.1"/>
</dbReference>
<dbReference type="GO" id="GO:0016020">
    <property type="term" value="C:membrane"/>
    <property type="evidence" value="ECO:0007669"/>
    <property type="project" value="InterPro"/>
</dbReference>
<comment type="catalytic activity">
    <reaction evidence="1">
        <text>ATP + protein L-histidine = ADP + protein N-phospho-L-histidine.</text>
        <dbReference type="EC" id="2.7.13.3"/>
    </reaction>
</comment>
<dbReference type="EMBL" id="JACCFW010000001">
    <property type="protein sequence ID" value="NYJ73634.1"/>
    <property type="molecule type" value="Genomic_DNA"/>
</dbReference>
<dbReference type="GO" id="GO:0046983">
    <property type="term" value="F:protein dimerization activity"/>
    <property type="evidence" value="ECO:0007669"/>
    <property type="project" value="InterPro"/>
</dbReference>
<comment type="caution">
    <text evidence="12">The sequence shown here is derived from an EMBL/GenBank/DDBJ whole genome shotgun (WGS) entry which is preliminary data.</text>
</comment>
<keyword evidence="10" id="KW-0812">Transmembrane</keyword>
<keyword evidence="10" id="KW-0472">Membrane</keyword>
<dbReference type="EC" id="2.7.13.3" evidence="2"/>
<dbReference type="CDD" id="cd16917">
    <property type="entry name" value="HATPase_UhpB-NarQ-NarX-like"/>
    <property type="match status" value="1"/>
</dbReference>
<evidence type="ECO:0000256" key="7">
    <source>
        <dbReference type="ARBA" id="ARBA00022840"/>
    </source>
</evidence>
<dbReference type="AlphaFoldDB" id="A0A853DEZ5"/>
<dbReference type="InterPro" id="IPR050482">
    <property type="entry name" value="Sensor_HK_TwoCompSys"/>
</dbReference>